<organism evidence="1 2">
    <name type="scientific">Shewanella sairae</name>
    <dbReference type="NCBI Taxonomy" id="190310"/>
    <lineage>
        <taxon>Bacteria</taxon>
        <taxon>Pseudomonadati</taxon>
        <taxon>Pseudomonadota</taxon>
        <taxon>Gammaproteobacteria</taxon>
        <taxon>Alteromonadales</taxon>
        <taxon>Shewanellaceae</taxon>
        <taxon>Shewanella</taxon>
    </lineage>
</organism>
<evidence type="ECO:0000313" key="1">
    <source>
        <dbReference type="EMBL" id="GIU42915.1"/>
    </source>
</evidence>
<keyword evidence="2" id="KW-1185">Reference proteome</keyword>
<proteinExistence type="predicted"/>
<accession>A0ABQ4P5Y2</accession>
<dbReference type="RefSeq" id="WP_220780143.1">
    <property type="nucleotide sequence ID" value="NZ_BPEY01000012.1"/>
</dbReference>
<gene>
    <name evidence="1" type="ORF">TUM4438_10610</name>
</gene>
<evidence type="ECO:0008006" key="3">
    <source>
        <dbReference type="Google" id="ProtNLM"/>
    </source>
</evidence>
<dbReference type="EMBL" id="BPEY01000012">
    <property type="protein sequence ID" value="GIU42915.1"/>
    <property type="molecule type" value="Genomic_DNA"/>
</dbReference>
<name>A0ABQ4P5Y2_9GAMM</name>
<protein>
    <recommendedName>
        <fullName evidence="3">Type 4b pilus protein PilO2</fullName>
    </recommendedName>
</protein>
<evidence type="ECO:0000313" key="2">
    <source>
        <dbReference type="Proteomes" id="UP000887104"/>
    </source>
</evidence>
<reference evidence="1" key="1">
    <citation type="submission" date="2021-05" db="EMBL/GenBank/DDBJ databases">
        <title>Molecular characterization for Shewanella algae harboring chromosomal blaOXA-55-like strains isolated from clinical and environment sample.</title>
        <authorList>
            <person name="Ohama Y."/>
            <person name="Aoki K."/>
            <person name="Harada S."/>
            <person name="Moriya K."/>
            <person name="Ishii Y."/>
            <person name="Tateda K."/>
        </authorList>
    </citation>
    <scope>NUCLEOTIDE SEQUENCE</scope>
    <source>
        <strain evidence="1">JCM 11563</strain>
    </source>
</reference>
<comment type="caution">
    <text evidence="1">The sequence shown here is derived from an EMBL/GenBank/DDBJ whole genome shotgun (WGS) entry which is preliminary data.</text>
</comment>
<dbReference type="Proteomes" id="UP000887104">
    <property type="component" value="Unassembled WGS sequence"/>
</dbReference>
<sequence length="392" mass="43142">MSSLTVPTFYTGASKSISRRELCKRYPAPFNYTVERNGWICHYTSEVPAFAVAEAWVARVDKKVESILSQPQSWSVLSLVDEQILFVSVYQGVVQKAYLCSGADLQAENITLLRSEQVFITDDSLMELLPSDCSYQLVTPLSDDELALFALKKQGSPWPLVIAGGVIASAIGGWFLYAPTPPPPPPPQVVEVVIDPYDAYRDALSNAIEASSVLNNAKQLGAYAALLPSEWPLNNIEFLHNKLSLNIARSTTAKRSLLTTWLNLQPQLTQPGMHQRLQDDLFVLSADSPVTLSRWQGSMASTQSIRTPLQDALIALGWEYQSNSSYAQTMTSVFSSTLSMRKTEATLTELGYVAELVAEVPVSIDSLSMKPTSNGRYAIDLSIRVFGTTKDE</sequence>